<organism evidence="2 3">
    <name type="scientific">Podospora didyma</name>
    <dbReference type="NCBI Taxonomy" id="330526"/>
    <lineage>
        <taxon>Eukaryota</taxon>
        <taxon>Fungi</taxon>
        <taxon>Dikarya</taxon>
        <taxon>Ascomycota</taxon>
        <taxon>Pezizomycotina</taxon>
        <taxon>Sordariomycetes</taxon>
        <taxon>Sordariomycetidae</taxon>
        <taxon>Sordariales</taxon>
        <taxon>Podosporaceae</taxon>
        <taxon>Podospora</taxon>
    </lineage>
</organism>
<accession>A0AAE0TW72</accession>
<name>A0AAE0TW72_9PEZI</name>
<keyword evidence="3" id="KW-1185">Reference proteome</keyword>
<dbReference type="EMBL" id="JAULSW010000005">
    <property type="protein sequence ID" value="KAK3381756.1"/>
    <property type="molecule type" value="Genomic_DNA"/>
</dbReference>
<dbReference type="PANTHER" id="PTHR38116:SF9">
    <property type="entry name" value="BZIP DOMAIN-CONTAINING PROTEIN"/>
    <property type="match status" value="1"/>
</dbReference>
<reference evidence="2" key="1">
    <citation type="journal article" date="2023" name="Mol. Phylogenet. Evol.">
        <title>Genome-scale phylogeny and comparative genomics of the fungal order Sordariales.</title>
        <authorList>
            <person name="Hensen N."/>
            <person name="Bonometti L."/>
            <person name="Westerberg I."/>
            <person name="Brannstrom I.O."/>
            <person name="Guillou S."/>
            <person name="Cros-Aarteil S."/>
            <person name="Calhoun S."/>
            <person name="Haridas S."/>
            <person name="Kuo A."/>
            <person name="Mondo S."/>
            <person name="Pangilinan J."/>
            <person name="Riley R."/>
            <person name="LaButti K."/>
            <person name="Andreopoulos B."/>
            <person name="Lipzen A."/>
            <person name="Chen C."/>
            <person name="Yan M."/>
            <person name="Daum C."/>
            <person name="Ng V."/>
            <person name="Clum A."/>
            <person name="Steindorff A."/>
            <person name="Ohm R.A."/>
            <person name="Martin F."/>
            <person name="Silar P."/>
            <person name="Natvig D.O."/>
            <person name="Lalanne C."/>
            <person name="Gautier V."/>
            <person name="Ament-Velasquez S.L."/>
            <person name="Kruys A."/>
            <person name="Hutchinson M.I."/>
            <person name="Powell A.J."/>
            <person name="Barry K."/>
            <person name="Miller A.N."/>
            <person name="Grigoriev I.V."/>
            <person name="Debuchy R."/>
            <person name="Gladieux P."/>
            <person name="Hiltunen Thoren M."/>
            <person name="Johannesson H."/>
        </authorList>
    </citation>
    <scope>NUCLEOTIDE SEQUENCE</scope>
    <source>
        <strain evidence="2">CBS 232.78</strain>
    </source>
</reference>
<dbReference type="Proteomes" id="UP001285441">
    <property type="component" value="Unassembled WGS sequence"/>
</dbReference>
<proteinExistence type="predicted"/>
<dbReference type="Pfam" id="PF11905">
    <property type="entry name" value="DUF3425"/>
    <property type="match status" value="1"/>
</dbReference>
<feature type="compositionally biased region" description="Low complexity" evidence="1">
    <location>
        <begin position="126"/>
        <end position="136"/>
    </location>
</feature>
<feature type="region of interest" description="Disordered" evidence="1">
    <location>
        <begin position="75"/>
        <end position="137"/>
    </location>
</feature>
<evidence type="ECO:0000313" key="3">
    <source>
        <dbReference type="Proteomes" id="UP001285441"/>
    </source>
</evidence>
<feature type="compositionally biased region" description="Basic residues" evidence="1">
    <location>
        <begin position="78"/>
        <end position="88"/>
    </location>
</feature>
<sequence>MLVNSDFRNVIGHYEITTGPLTRRRRLELARSDITPDPTATPKKMDSVWLPHIRSPDDNWAGVTDVETRKRLQNRLAQRARRARKAKKVSGQEPDCASQPVITSTPEPSDNADTPGALAVRRGDRSSPSSSDGSSSAYSTLVGDFDWTFIDSSQVLDGMGCQGHVTIYTLDCPGRDSRPPLLDDQEPAAVISQSPFSLTLKLTHVAAALWRNAYALGLDCGPPSVLLLNTTMSMKSGIITPAPTPPKSLQPTALQLTVVHNPLIDCIPFPSMRDRILSASAIIDMETLRNDVLTMGFMCWGRRPWDARGWEIPAAFVDKWWWLLDEDIVAMTNFWREERADEVLVWRGSTTSNVN</sequence>
<dbReference type="AlphaFoldDB" id="A0AAE0TW72"/>
<evidence type="ECO:0000313" key="2">
    <source>
        <dbReference type="EMBL" id="KAK3381756.1"/>
    </source>
</evidence>
<dbReference type="InterPro" id="IPR021833">
    <property type="entry name" value="DUF3425"/>
</dbReference>
<comment type="caution">
    <text evidence="2">The sequence shown here is derived from an EMBL/GenBank/DDBJ whole genome shotgun (WGS) entry which is preliminary data.</text>
</comment>
<gene>
    <name evidence="2" type="ORF">B0H63DRAFT_476568</name>
</gene>
<evidence type="ECO:0008006" key="4">
    <source>
        <dbReference type="Google" id="ProtNLM"/>
    </source>
</evidence>
<feature type="compositionally biased region" description="Polar residues" evidence="1">
    <location>
        <begin position="100"/>
        <end position="112"/>
    </location>
</feature>
<dbReference type="PANTHER" id="PTHR38116">
    <property type="entry name" value="CHROMOSOME 7, WHOLE GENOME SHOTGUN SEQUENCE"/>
    <property type="match status" value="1"/>
</dbReference>
<evidence type="ECO:0000256" key="1">
    <source>
        <dbReference type="SAM" id="MobiDB-lite"/>
    </source>
</evidence>
<reference evidence="2" key="2">
    <citation type="submission" date="2023-06" db="EMBL/GenBank/DDBJ databases">
        <authorList>
            <consortium name="Lawrence Berkeley National Laboratory"/>
            <person name="Haridas S."/>
            <person name="Hensen N."/>
            <person name="Bonometti L."/>
            <person name="Westerberg I."/>
            <person name="Brannstrom I.O."/>
            <person name="Guillou S."/>
            <person name="Cros-Aarteil S."/>
            <person name="Calhoun S."/>
            <person name="Kuo A."/>
            <person name="Mondo S."/>
            <person name="Pangilinan J."/>
            <person name="Riley R."/>
            <person name="LaButti K."/>
            <person name="Andreopoulos B."/>
            <person name="Lipzen A."/>
            <person name="Chen C."/>
            <person name="Yanf M."/>
            <person name="Daum C."/>
            <person name="Ng V."/>
            <person name="Clum A."/>
            <person name="Steindorff A."/>
            <person name="Ohm R."/>
            <person name="Martin F."/>
            <person name="Silar P."/>
            <person name="Natvig D."/>
            <person name="Lalanne C."/>
            <person name="Gautier V."/>
            <person name="Ament-velasquez S.L."/>
            <person name="Kruys A."/>
            <person name="Hutchinson M.I."/>
            <person name="Powell A.J."/>
            <person name="Barry K."/>
            <person name="Miller A.N."/>
            <person name="Grigoriev I.V."/>
            <person name="Debuchy R."/>
            <person name="Gladieux P."/>
            <person name="Thoren M.H."/>
            <person name="Johannesson H."/>
        </authorList>
    </citation>
    <scope>NUCLEOTIDE SEQUENCE</scope>
    <source>
        <strain evidence="2">CBS 232.78</strain>
    </source>
</reference>
<protein>
    <recommendedName>
        <fullName evidence="4">BZIP domain-containing protein</fullName>
    </recommendedName>
</protein>